<dbReference type="InterPro" id="IPR001173">
    <property type="entry name" value="Glyco_trans_2-like"/>
</dbReference>
<dbReference type="GO" id="GO:0005886">
    <property type="term" value="C:plasma membrane"/>
    <property type="evidence" value="ECO:0007669"/>
    <property type="project" value="TreeGrafter"/>
</dbReference>
<evidence type="ECO:0000256" key="7">
    <source>
        <dbReference type="SAM" id="Phobius"/>
    </source>
</evidence>
<reference evidence="10" key="1">
    <citation type="submission" date="2018-11" db="EMBL/GenBank/DDBJ databases">
        <title>Complete genome sequence of Paenibacillus sp. ML311-T8.</title>
        <authorList>
            <person name="Nam Y.-D."/>
            <person name="Kang J."/>
            <person name="Chung W.-H."/>
            <person name="Park Y.S."/>
        </authorList>
    </citation>
    <scope>NUCLEOTIDE SEQUENCE [LARGE SCALE GENOMIC DNA]</scope>
    <source>
        <strain evidence="10">ML311-T8</strain>
    </source>
</reference>
<dbReference type="OrthoDB" id="9807778at2"/>
<keyword evidence="6 7" id="KW-0472">Membrane</keyword>
<evidence type="ECO:0000256" key="3">
    <source>
        <dbReference type="ARBA" id="ARBA00022679"/>
    </source>
</evidence>
<keyword evidence="4 7" id="KW-0812">Transmembrane</keyword>
<keyword evidence="2" id="KW-0328">Glycosyltransferase</keyword>
<keyword evidence="5 7" id="KW-1133">Transmembrane helix</keyword>
<feature type="domain" description="Glycosyltransferase 2-like" evidence="8">
    <location>
        <begin position="9"/>
        <end position="169"/>
    </location>
</feature>
<accession>A0A6B8RRX7</accession>
<dbReference type="PANTHER" id="PTHR48090">
    <property type="entry name" value="UNDECAPRENYL-PHOSPHATE 4-DEOXY-4-FORMAMIDO-L-ARABINOSE TRANSFERASE-RELATED"/>
    <property type="match status" value="1"/>
</dbReference>
<dbReference type="Gene3D" id="3.90.550.10">
    <property type="entry name" value="Spore Coat Polysaccharide Biosynthesis Protein SpsA, Chain A"/>
    <property type="match status" value="1"/>
</dbReference>
<evidence type="ECO:0000256" key="5">
    <source>
        <dbReference type="ARBA" id="ARBA00022989"/>
    </source>
</evidence>
<feature type="transmembrane region" description="Helical" evidence="7">
    <location>
        <begin position="265"/>
        <end position="290"/>
    </location>
</feature>
<dbReference type="KEGG" id="ppsc:EHS13_28170"/>
<dbReference type="PANTHER" id="PTHR48090:SF1">
    <property type="entry name" value="PROPHAGE BACTOPRENOL GLUCOSYL TRANSFERASE HOMOLOG"/>
    <property type="match status" value="1"/>
</dbReference>
<evidence type="ECO:0000313" key="9">
    <source>
        <dbReference type="EMBL" id="QGQ98482.1"/>
    </source>
</evidence>
<evidence type="ECO:0000256" key="6">
    <source>
        <dbReference type="ARBA" id="ARBA00023136"/>
    </source>
</evidence>
<dbReference type="GO" id="GO:0016757">
    <property type="term" value="F:glycosyltransferase activity"/>
    <property type="evidence" value="ECO:0007669"/>
    <property type="project" value="UniProtKB-KW"/>
</dbReference>
<feature type="transmembrane region" description="Helical" evidence="7">
    <location>
        <begin position="232"/>
        <end position="253"/>
    </location>
</feature>
<comment type="subcellular location">
    <subcellularLocation>
        <location evidence="1">Membrane</location>
        <topology evidence="1">Multi-pass membrane protein</topology>
    </subcellularLocation>
</comment>
<keyword evidence="10" id="KW-1185">Reference proteome</keyword>
<name>A0A6B8RRX7_9BACL</name>
<dbReference type="EMBL" id="CP034235">
    <property type="protein sequence ID" value="QGQ98482.1"/>
    <property type="molecule type" value="Genomic_DNA"/>
</dbReference>
<organism evidence="9 10">
    <name type="scientific">Paenibacillus psychroresistens</name>
    <dbReference type="NCBI Taxonomy" id="1778678"/>
    <lineage>
        <taxon>Bacteria</taxon>
        <taxon>Bacillati</taxon>
        <taxon>Bacillota</taxon>
        <taxon>Bacilli</taxon>
        <taxon>Bacillales</taxon>
        <taxon>Paenibacillaceae</taxon>
        <taxon>Paenibacillus</taxon>
    </lineage>
</organism>
<keyword evidence="3 9" id="KW-0808">Transferase</keyword>
<dbReference type="SUPFAM" id="SSF53448">
    <property type="entry name" value="Nucleotide-diphospho-sugar transferases"/>
    <property type="match status" value="1"/>
</dbReference>
<protein>
    <submittedName>
        <fullName evidence="9">Glycosyltransferase</fullName>
    </submittedName>
</protein>
<proteinExistence type="predicted"/>
<evidence type="ECO:0000259" key="8">
    <source>
        <dbReference type="Pfam" id="PF00535"/>
    </source>
</evidence>
<dbReference type="RefSeq" id="WP_155703589.1">
    <property type="nucleotide sequence ID" value="NZ_CP034235.1"/>
</dbReference>
<gene>
    <name evidence="9" type="ORF">EHS13_28170</name>
</gene>
<evidence type="ECO:0000256" key="2">
    <source>
        <dbReference type="ARBA" id="ARBA00022676"/>
    </source>
</evidence>
<dbReference type="InterPro" id="IPR029044">
    <property type="entry name" value="Nucleotide-diphossugar_trans"/>
</dbReference>
<sequence length="315" mass="36257">MDTKQLFISVVIPVYGCELCLEQLYLRLKRTLEPISSNFEIILVNDASPDESWNTIKYLAEMDSRVKGINLSRNFGQHYAITAGLDYAHGEWVVVMDCDLQDQPEEITKLYNTVSKGYDVVFGRRHERKDTFLKKLGSFVFFKILDYFTDSKSDNSIANFSISSNKVIRNFRMIKEQGRSFPLFVKWLGFNIGYVDIEHSKRLIGKTSYNFKKLFKFAINNIIFQSNKPLQLSIVFGFLISLVSCIFGMYLMIRYFFLNQPVSGWTSLIVSLYLIGGLLFANMGILGLYIGKTFSEVKKRPLYVVKNAIGIKIND</sequence>
<dbReference type="CDD" id="cd04187">
    <property type="entry name" value="DPM1_like_bac"/>
    <property type="match status" value="1"/>
</dbReference>
<dbReference type="AlphaFoldDB" id="A0A6B8RRX7"/>
<evidence type="ECO:0000313" key="10">
    <source>
        <dbReference type="Proteomes" id="UP000426246"/>
    </source>
</evidence>
<evidence type="ECO:0000256" key="1">
    <source>
        <dbReference type="ARBA" id="ARBA00004141"/>
    </source>
</evidence>
<evidence type="ECO:0000256" key="4">
    <source>
        <dbReference type="ARBA" id="ARBA00022692"/>
    </source>
</evidence>
<dbReference type="Proteomes" id="UP000426246">
    <property type="component" value="Chromosome"/>
</dbReference>
<dbReference type="InterPro" id="IPR050256">
    <property type="entry name" value="Glycosyltransferase_2"/>
</dbReference>
<dbReference type="Pfam" id="PF00535">
    <property type="entry name" value="Glycos_transf_2"/>
    <property type="match status" value="1"/>
</dbReference>